<evidence type="ECO:0000256" key="5">
    <source>
        <dbReference type="PROSITE-ProRule" id="PRU00176"/>
    </source>
</evidence>
<dbReference type="SMART" id="SM00360">
    <property type="entry name" value="RRM"/>
    <property type="match status" value="5"/>
</dbReference>
<evidence type="ECO:0000256" key="1">
    <source>
        <dbReference type="ARBA" id="ARBA00004123"/>
    </source>
</evidence>
<dbReference type="OrthoDB" id="272703at2759"/>
<feature type="region of interest" description="Disordered" evidence="6">
    <location>
        <begin position="74"/>
        <end position="259"/>
    </location>
</feature>
<dbReference type="InParanoid" id="D7G584"/>
<feature type="region of interest" description="Disordered" evidence="6">
    <location>
        <begin position="794"/>
        <end position="813"/>
    </location>
</feature>
<proteinExistence type="predicted"/>
<feature type="compositionally biased region" description="Low complexity" evidence="6">
    <location>
        <begin position="224"/>
        <end position="238"/>
    </location>
</feature>
<evidence type="ECO:0000256" key="4">
    <source>
        <dbReference type="ARBA" id="ARBA00023242"/>
    </source>
</evidence>
<evidence type="ECO:0000256" key="6">
    <source>
        <dbReference type="SAM" id="MobiDB-lite"/>
    </source>
</evidence>
<dbReference type="Pfam" id="PF00076">
    <property type="entry name" value="RRM_1"/>
    <property type="match status" value="3"/>
</dbReference>
<feature type="region of interest" description="Disordered" evidence="6">
    <location>
        <begin position="1032"/>
        <end position="1076"/>
    </location>
</feature>
<keyword evidence="2" id="KW-0677">Repeat</keyword>
<keyword evidence="3 5" id="KW-0694">RNA-binding</keyword>
<accession>D7G584</accession>
<feature type="compositionally biased region" description="Acidic residues" evidence="6">
    <location>
        <begin position="477"/>
        <end position="486"/>
    </location>
</feature>
<feature type="compositionally biased region" description="Basic and acidic residues" evidence="6">
    <location>
        <begin position="794"/>
        <end position="810"/>
    </location>
</feature>
<dbReference type="OMA" id="DTSTAKH"/>
<feature type="region of interest" description="Disordered" evidence="6">
    <location>
        <begin position="886"/>
        <end position="1014"/>
    </location>
</feature>
<feature type="compositionally biased region" description="Basic and acidic residues" evidence="6">
    <location>
        <begin position="894"/>
        <end position="907"/>
    </location>
</feature>
<feature type="compositionally biased region" description="Basic residues" evidence="6">
    <location>
        <begin position="1067"/>
        <end position="1076"/>
    </location>
</feature>
<evidence type="ECO:0000313" key="9">
    <source>
        <dbReference type="Proteomes" id="UP000002630"/>
    </source>
</evidence>
<feature type="compositionally biased region" description="Basic residues" evidence="6">
    <location>
        <begin position="196"/>
        <end position="215"/>
    </location>
</feature>
<dbReference type="Proteomes" id="UP000002630">
    <property type="component" value="Linkage Group LG17"/>
</dbReference>
<evidence type="ECO:0000313" key="8">
    <source>
        <dbReference type="EMBL" id="CBJ27238.1"/>
    </source>
</evidence>
<feature type="domain" description="RRM" evidence="7">
    <location>
        <begin position="558"/>
        <end position="650"/>
    </location>
</feature>
<dbReference type="EMBL" id="FN648852">
    <property type="protein sequence ID" value="CBJ27238.1"/>
    <property type="molecule type" value="Genomic_DNA"/>
</dbReference>
<feature type="compositionally biased region" description="Acidic residues" evidence="6">
    <location>
        <begin position="239"/>
        <end position="258"/>
    </location>
</feature>
<evidence type="ECO:0000256" key="2">
    <source>
        <dbReference type="ARBA" id="ARBA00022737"/>
    </source>
</evidence>
<dbReference type="CDD" id="cd12415">
    <property type="entry name" value="RRM3_RBM28_like"/>
    <property type="match status" value="1"/>
</dbReference>
<comment type="subcellular location">
    <subcellularLocation>
        <location evidence="1">Nucleus</location>
    </subcellularLocation>
</comment>
<feature type="compositionally biased region" description="Basic residues" evidence="6">
    <location>
        <begin position="908"/>
        <end position="918"/>
    </location>
</feature>
<dbReference type="PROSITE" id="PS50102">
    <property type="entry name" value="RRM"/>
    <property type="match status" value="3"/>
</dbReference>
<feature type="domain" description="RRM" evidence="7">
    <location>
        <begin position="363"/>
        <end position="457"/>
    </location>
</feature>
<dbReference type="InterPro" id="IPR012677">
    <property type="entry name" value="Nucleotide-bd_a/b_plait_sf"/>
</dbReference>
<dbReference type="InterPro" id="IPR000504">
    <property type="entry name" value="RRM_dom"/>
</dbReference>
<feature type="domain" description="RRM" evidence="7">
    <location>
        <begin position="1"/>
        <end position="72"/>
    </location>
</feature>
<feature type="compositionally biased region" description="Low complexity" evidence="6">
    <location>
        <begin position="173"/>
        <end position="185"/>
    </location>
</feature>
<feature type="compositionally biased region" description="Basic and acidic residues" evidence="6">
    <location>
        <begin position="1003"/>
        <end position="1014"/>
    </location>
</feature>
<dbReference type="SUPFAM" id="SSF54928">
    <property type="entry name" value="RNA-binding domain, RBD"/>
    <property type="match status" value="3"/>
</dbReference>
<gene>
    <name evidence="8" type="ORF">Esi_0063_0053</name>
</gene>
<feature type="region of interest" description="Disordered" evidence="6">
    <location>
        <begin position="466"/>
        <end position="552"/>
    </location>
</feature>
<feature type="compositionally biased region" description="Low complexity" evidence="6">
    <location>
        <begin position="82"/>
        <end position="108"/>
    </location>
</feature>
<dbReference type="Gene3D" id="3.30.70.330">
    <property type="match status" value="5"/>
</dbReference>
<dbReference type="GO" id="GO:0003729">
    <property type="term" value="F:mRNA binding"/>
    <property type="evidence" value="ECO:0007669"/>
    <property type="project" value="TreeGrafter"/>
</dbReference>
<dbReference type="InterPro" id="IPR035979">
    <property type="entry name" value="RBD_domain_sf"/>
</dbReference>
<dbReference type="InterPro" id="IPR051945">
    <property type="entry name" value="RRM_MRD1_RNA_proc_ribogen"/>
</dbReference>
<protein>
    <recommendedName>
        <fullName evidence="7">RRM domain-containing protein</fullName>
    </recommendedName>
</protein>
<sequence>MLEPDIETMLADCGPIKRIDLIKTTDAETGAKRSRGFGFVTFALESDATKAVSIIHRKRVMGREVSCEIALKKGAKREGNGREQQQQQQPGGDQAPAPGAPADSSGAGRAAGGGEVVASTYGGGSSAGGKSPAPARSEMPPAVASDKQAVSAAKESVAGKAGDGGESKASGRAVQLAAAIAAAEATGLGKKEARKLARKSMKKELKKKAKERAKNKKGEQAKLDAAAAAAAAEAAPPAAEEEDGDGDAGGEESKDEEPVDPKAAKLLGDAKTVLVFGVAEDLTAKQLQKRLKKYATLTACTVEENERGYFPTGRIARVVCCGKEGTRKIITGIDGHTVHGQTLRARRLMEVVPGHDVRLQKQQRLIVRNLNFHAKEEDLAEAFSEFGPLSEVHIPTVKVTSRRRVKGTDEQESVTENRSRGFGFVQFLCPKDAARVVKDHGVLKIKGRDAAVDYSITKEKYSALNLGAPSTPAAAGSDDDDNDNEDQGERGDGMDVDSEEDEEEEEEGGAAGDSDDDESEGEEDGEEEPKEGGPDAGAGVERAVERKQQRAPDVNHGCTIFVRNVAFDSSQEEVKERFSEFGDVRLALLVKDRATGMPRGTAFVKYSKRDDADRCLAAAIGATDPAHARDSGGSCIYLGSRALHVTRAVDREEAGRLTVGAQKRVGHKDKRNLYLADEGLVLEDSGAAEGAAKSDMEKRVLARKDKKSKLKNPIFFVSPTRLSVRNIGRHVTDGKLKSMAAAAARAGIQAGRANPQDVRLYLEAQGEEFAAITPKRLQIPAVTGNSVVKAKIIRDMDKKPSTDDPSELHPSKGYGFVEFSHHGQALAALRQMNNNPAYSGQAKSDGAAKGESSRLIVEFSVENHAKLKLQQGRKEAFEQRKRELKALGLGQDGRPLKKEDENKEMKSRGKIQREKKKQQQQQQQAESGEVPDGQASTANTGSAAPSSKKKRKKPGAKATPEEDGGGGDAVVDAGDAETDGLVGGRGTEGEDRPKRKKKKKKTSPYERMDQQERAYQKLEKAYTAKTEVAAAAATAGAKSKGQGKGKRGAEAVVEGGGGAVEGDGARRKGKSGRWFD</sequence>
<feature type="compositionally biased region" description="Low complexity" evidence="6">
    <location>
        <begin position="128"/>
        <end position="137"/>
    </location>
</feature>
<dbReference type="GO" id="GO:0005730">
    <property type="term" value="C:nucleolus"/>
    <property type="evidence" value="ECO:0007669"/>
    <property type="project" value="TreeGrafter"/>
</dbReference>
<dbReference type="eggNOG" id="KOG0127">
    <property type="taxonomic scope" value="Eukaryota"/>
</dbReference>
<feature type="compositionally biased region" description="Acidic residues" evidence="6">
    <location>
        <begin position="494"/>
        <end position="529"/>
    </location>
</feature>
<dbReference type="PANTHER" id="PTHR48039:SF5">
    <property type="entry name" value="RNA-BINDING PROTEIN 28"/>
    <property type="match status" value="1"/>
</dbReference>
<keyword evidence="4" id="KW-0539">Nucleus</keyword>
<evidence type="ECO:0000256" key="3">
    <source>
        <dbReference type="ARBA" id="ARBA00022884"/>
    </source>
</evidence>
<keyword evidence="9" id="KW-1185">Reference proteome</keyword>
<dbReference type="STRING" id="2880.D7G584"/>
<name>D7G584_ECTSI</name>
<dbReference type="PANTHER" id="PTHR48039">
    <property type="entry name" value="RNA-BINDING MOTIF PROTEIN 14B"/>
    <property type="match status" value="1"/>
</dbReference>
<feature type="compositionally biased region" description="Gly residues" evidence="6">
    <location>
        <begin position="109"/>
        <end position="127"/>
    </location>
</feature>
<dbReference type="AlphaFoldDB" id="D7G584"/>
<evidence type="ECO:0000259" key="7">
    <source>
        <dbReference type="PROSITE" id="PS50102"/>
    </source>
</evidence>
<dbReference type="EMBL" id="FN649742">
    <property type="protein sequence ID" value="CBJ27238.1"/>
    <property type="molecule type" value="Genomic_DNA"/>
</dbReference>
<organism evidence="8 9">
    <name type="scientific">Ectocarpus siliculosus</name>
    <name type="common">Brown alga</name>
    <name type="synonym">Conferva siliculosa</name>
    <dbReference type="NCBI Taxonomy" id="2880"/>
    <lineage>
        <taxon>Eukaryota</taxon>
        <taxon>Sar</taxon>
        <taxon>Stramenopiles</taxon>
        <taxon>Ochrophyta</taxon>
        <taxon>PX clade</taxon>
        <taxon>Phaeophyceae</taxon>
        <taxon>Ectocarpales</taxon>
        <taxon>Ectocarpaceae</taxon>
        <taxon>Ectocarpus</taxon>
    </lineage>
</organism>
<reference evidence="8 9" key="1">
    <citation type="journal article" date="2010" name="Nature">
        <title>The Ectocarpus genome and the independent evolution of multicellularity in brown algae.</title>
        <authorList>
            <person name="Cock J.M."/>
            <person name="Sterck L."/>
            <person name="Rouze P."/>
            <person name="Scornet D."/>
            <person name="Allen A.E."/>
            <person name="Amoutzias G."/>
            <person name="Anthouard V."/>
            <person name="Artiguenave F."/>
            <person name="Aury J.M."/>
            <person name="Badger J.H."/>
            <person name="Beszteri B."/>
            <person name="Billiau K."/>
            <person name="Bonnet E."/>
            <person name="Bothwell J.H."/>
            <person name="Bowler C."/>
            <person name="Boyen C."/>
            <person name="Brownlee C."/>
            <person name="Carrano C.J."/>
            <person name="Charrier B."/>
            <person name="Cho G.Y."/>
            <person name="Coelho S.M."/>
            <person name="Collen J."/>
            <person name="Corre E."/>
            <person name="Da Silva C."/>
            <person name="Delage L."/>
            <person name="Delaroque N."/>
            <person name="Dittami S.M."/>
            <person name="Doulbeau S."/>
            <person name="Elias M."/>
            <person name="Farnham G."/>
            <person name="Gachon C.M."/>
            <person name="Gschloessl B."/>
            <person name="Heesch S."/>
            <person name="Jabbari K."/>
            <person name="Jubin C."/>
            <person name="Kawai H."/>
            <person name="Kimura K."/>
            <person name="Kloareg B."/>
            <person name="Kupper F.C."/>
            <person name="Lang D."/>
            <person name="Le Bail A."/>
            <person name="Leblanc C."/>
            <person name="Lerouge P."/>
            <person name="Lohr M."/>
            <person name="Lopez P.J."/>
            <person name="Martens C."/>
            <person name="Maumus F."/>
            <person name="Michel G."/>
            <person name="Miranda-Saavedra D."/>
            <person name="Morales J."/>
            <person name="Moreau H."/>
            <person name="Motomura T."/>
            <person name="Nagasato C."/>
            <person name="Napoli C.A."/>
            <person name="Nelson D.R."/>
            <person name="Nyvall-Collen P."/>
            <person name="Peters A.F."/>
            <person name="Pommier C."/>
            <person name="Potin P."/>
            <person name="Poulain J."/>
            <person name="Quesneville H."/>
            <person name="Read B."/>
            <person name="Rensing S.A."/>
            <person name="Ritter A."/>
            <person name="Rousvoal S."/>
            <person name="Samanta M."/>
            <person name="Samson G."/>
            <person name="Schroeder D.C."/>
            <person name="Segurens B."/>
            <person name="Strittmatter M."/>
            <person name="Tonon T."/>
            <person name="Tregear J.W."/>
            <person name="Valentin K."/>
            <person name="von Dassow P."/>
            <person name="Yamagishi T."/>
            <person name="Van de Peer Y."/>
            <person name="Wincker P."/>
        </authorList>
    </citation>
    <scope>NUCLEOTIDE SEQUENCE [LARGE SCALE GENOMIC DNA]</scope>
    <source>
        <strain evidence="9">Ec32 / CCAP1310/4</strain>
    </source>
</reference>